<accession>A0A059BZT0</accession>
<dbReference type="AlphaFoldDB" id="A0A059BZT0"/>
<dbReference type="Gramene" id="KCW71436">
    <property type="protein sequence ID" value="KCW71436"/>
    <property type="gene ID" value="EUGRSUZ_E00007"/>
</dbReference>
<gene>
    <name evidence="1" type="ORF">EUGRSUZ_E00007</name>
</gene>
<proteinExistence type="predicted"/>
<evidence type="ECO:0000313" key="1">
    <source>
        <dbReference type="EMBL" id="KCW71436.1"/>
    </source>
</evidence>
<dbReference type="InParanoid" id="A0A059BZT0"/>
<protein>
    <submittedName>
        <fullName evidence="1">Uncharacterized protein</fullName>
    </submittedName>
</protein>
<sequence>MSRLLSYGCASGRIRELQVLTGTGIEDLTEALLSKISLFSRVFSLKLSICRPPRFLQGGVMLSLQCSQLWLPDKINS</sequence>
<name>A0A059BZT0_EUCGR</name>
<dbReference type="EMBL" id="KK198757">
    <property type="protein sequence ID" value="KCW71436.1"/>
    <property type="molecule type" value="Genomic_DNA"/>
</dbReference>
<reference evidence="1" key="1">
    <citation type="submission" date="2013-07" db="EMBL/GenBank/DDBJ databases">
        <title>The genome of Eucalyptus grandis.</title>
        <authorList>
            <person name="Schmutz J."/>
            <person name="Hayes R."/>
            <person name="Myburg A."/>
            <person name="Tuskan G."/>
            <person name="Grattapaglia D."/>
            <person name="Rokhsar D.S."/>
        </authorList>
    </citation>
    <scope>NUCLEOTIDE SEQUENCE</scope>
    <source>
        <tissue evidence="1">Leaf extractions</tissue>
    </source>
</reference>
<organism evidence="1">
    <name type="scientific">Eucalyptus grandis</name>
    <name type="common">Flooded gum</name>
    <dbReference type="NCBI Taxonomy" id="71139"/>
    <lineage>
        <taxon>Eukaryota</taxon>
        <taxon>Viridiplantae</taxon>
        <taxon>Streptophyta</taxon>
        <taxon>Embryophyta</taxon>
        <taxon>Tracheophyta</taxon>
        <taxon>Spermatophyta</taxon>
        <taxon>Magnoliopsida</taxon>
        <taxon>eudicotyledons</taxon>
        <taxon>Gunneridae</taxon>
        <taxon>Pentapetalae</taxon>
        <taxon>rosids</taxon>
        <taxon>malvids</taxon>
        <taxon>Myrtales</taxon>
        <taxon>Myrtaceae</taxon>
        <taxon>Myrtoideae</taxon>
        <taxon>Eucalypteae</taxon>
        <taxon>Eucalyptus</taxon>
    </lineage>
</organism>